<dbReference type="PATRIC" id="fig|927665.4.peg.4708"/>
<evidence type="ECO:0000256" key="1">
    <source>
        <dbReference type="SAM" id="Phobius"/>
    </source>
</evidence>
<protein>
    <recommendedName>
        <fullName evidence="4">FeoB-associated Cys-rich membrane protein</fullName>
    </recommendedName>
</protein>
<feature type="transmembrane region" description="Helical" evidence="1">
    <location>
        <begin position="6"/>
        <end position="26"/>
    </location>
</feature>
<organism evidence="2 3">
    <name type="scientific">Parabacteroides goldsteinii DSM 19448 = WAL 12034</name>
    <dbReference type="NCBI Taxonomy" id="927665"/>
    <lineage>
        <taxon>Bacteria</taxon>
        <taxon>Pseudomonadati</taxon>
        <taxon>Bacteroidota</taxon>
        <taxon>Bacteroidia</taxon>
        <taxon>Bacteroidales</taxon>
        <taxon>Tannerellaceae</taxon>
        <taxon>Parabacteroides</taxon>
    </lineage>
</organism>
<dbReference type="Proteomes" id="UP000033047">
    <property type="component" value="Unassembled WGS sequence"/>
</dbReference>
<evidence type="ECO:0000313" key="3">
    <source>
        <dbReference type="Proteomes" id="UP000033047"/>
    </source>
</evidence>
<dbReference type="AlphaFoldDB" id="A0A0F5IRH4"/>
<sequence length="63" mass="7096">MWQEIAIILIGIAVAFYIGKKIYGFLKHPKTASPCKECSGCTLKKKNSQTSSFRFQSHSCIEK</sequence>
<evidence type="ECO:0000313" key="2">
    <source>
        <dbReference type="EMBL" id="KKB47732.1"/>
    </source>
</evidence>
<dbReference type="EMBL" id="AQHV01000025">
    <property type="protein sequence ID" value="KKB47732.1"/>
    <property type="molecule type" value="Genomic_DNA"/>
</dbReference>
<accession>A0A0F5IRH4</accession>
<dbReference type="STRING" id="927665.HMPREF1535_04589"/>
<dbReference type="HOGENOM" id="CLU_201888_2_0_10"/>
<keyword evidence="1" id="KW-0472">Membrane</keyword>
<name>A0A0F5IRH4_9BACT</name>
<gene>
    <name evidence="2" type="ORF">HMPREF1535_04589</name>
</gene>
<comment type="caution">
    <text evidence="2">The sequence shown here is derived from an EMBL/GenBank/DDBJ whole genome shotgun (WGS) entry which is preliminary data.</text>
</comment>
<evidence type="ECO:0008006" key="4">
    <source>
        <dbReference type="Google" id="ProtNLM"/>
    </source>
</evidence>
<keyword evidence="1" id="KW-1133">Transmembrane helix</keyword>
<keyword evidence="1" id="KW-0812">Transmembrane</keyword>
<proteinExistence type="predicted"/>
<reference evidence="2 3" key="1">
    <citation type="submission" date="2013-04" db="EMBL/GenBank/DDBJ databases">
        <title>The Genome Sequence of Parabacteroides goldsteinii DSM 19448.</title>
        <authorList>
            <consortium name="The Broad Institute Genomics Platform"/>
            <person name="Earl A."/>
            <person name="Ward D."/>
            <person name="Feldgarden M."/>
            <person name="Gevers D."/>
            <person name="Martens E."/>
            <person name="Sakamoto M."/>
            <person name="Benno Y."/>
            <person name="Song Y."/>
            <person name="Liu C."/>
            <person name="Lee J."/>
            <person name="Bolanos M."/>
            <person name="Vaisanen M.L."/>
            <person name="Finegold S.M."/>
            <person name="Walker B."/>
            <person name="Young S."/>
            <person name="Zeng Q."/>
            <person name="Gargeya S."/>
            <person name="Fitzgerald M."/>
            <person name="Haas B."/>
            <person name="Abouelleil A."/>
            <person name="Allen A.W."/>
            <person name="Alvarado L."/>
            <person name="Arachchi H.M."/>
            <person name="Berlin A.M."/>
            <person name="Chapman S.B."/>
            <person name="Gainer-Dewar J."/>
            <person name="Goldberg J."/>
            <person name="Griggs A."/>
            <person name="Gujja S."/>
            <person name="Hansen M."/>
            <person name="Howarth C."/>
            <person name="Imamovic A."/>
            <person name="Ireland A."/>
            <person name="Larimer J."/>
            <person name="McCowan C."/>
            <person name="Murphy C."/>
            <person name="Pearson M."/>
            <person name="Poon T.W."/>
            <person name="Priest M."/>
            <person name="Roberts A."/>
            <person name="Saif S."/>
            <person name="Shea T."/>
            <person name="Sisk P."/>
            <person name="Sykes S."/>
            <person name="Wortman J."/>
            <person name="Nusbaum C."/>
            <person name="Birren B."/>
        </authorList>
    </citation>
    <scope>NUCLEOTIDE SEQUENCE [LARGE SCALE GENOMIC DNA]</scope>
    <source>
        <strain evidence="2 3">DSM 19448</strain>
    </source>
</reference>